<feature type="repeat" description="Pumilio" evidence="4">
    <location>
        <begin position="343"/>
        <end position="380"/>
    </location>
</feature>
<dbReference type="Pfam" id="PF22493">
    <property type="entry name" value="PUF_NOP9"/>
    <property type="match status" value="1"/>
</dbReference>
<dbReference type="Proteomes" id="UP000515211">
    <property type="component" value="Chromosome 6"/>
</dbReference>
<keyword evidence="2" id="KW-0810">Translation regulation</keyword>
<evidence type="ECO:0000256" key="2">
    <source>
        <dbReference type="ARBA" id="ARBA00022845"/>
    </source>
</evidence>
<dbReference type="GO" id="GO:0000056">
    <property type="term" value="P:ribosomal small subunit export from nucleus"/>
    <property type="evidence" value="ECO:0007669"/>
    <property type="project" value="TreeGrafter"/>
</dbReference>
<dbReference type="GO" id="GO:0006417">
    <property type="term" value="P:regulation of translation"/>
    <property type="evidence" value="ECO:0007669"/>
    <property type="project" value="UniProtKB-KW"/>
</dbReference>
<dbReference type="KEGG" id="adu:107491659"/>
<dbReference type="GO" id="GO:0000472">
    <property type="term" value="P:endonucleolytic cleavage to generate mature 5'-end of SSU-rRNA from (SSU-rRNA, 5.8S rRNA, LSU-rRNA)"/>
    <property type="evidence" value="ECO:0007669"/>
    <property type="project" value="TreeGrafter"/>
</dbReference>
<feature type="region of interest" description="Disordered" evidence="5">
    <location>
        <begin position="1"/>
        <end position="52"/>
    </location>
</feature>
<dbReference type="InterPro" id="IPR011989">
    <property type="entry name" value="ARM-like"/>
</dbReference>
<evidence type="ECO:0000256" key="5">
    <source>
        <dbReference type="SAM" id="MobiDB-lite"/>
    </source>
</evidence>
<feature type="compositionally biased region" description="Basic residues" evidence="5">
    <location>
        <begin position="11"/>
        <end position="28"/>
    </location>
</feature>
<dbReference type="GO" id="GO:0030688">
    <property type="term" value="C:preribosome, small subunit precursor"/>
    <property type="evidence" value="ECO:0007669"/>
    <property type="project" value="TreeGrafter"/>
</dbReference>
<organism evidence="6 7">
    <name type="scientific">Arachis duranensis</name>
    <name type="common">Wild peanut</name>
    <dbReference type="NCBI Taxonomy" id="130453"/>
    <lineage>
        <taxon>Eukaryota</taxon>
        <taxon>Viridiplantae</taxon>
        <taxon>Streptophyta</taxon>
        <taxon>Embryophyta</taxon>
        <taxon>Tracheophyta</taxon>
        <taxon>Spermatophyta</taxon>
        <taxon>Magnoliopsida</taxon>
        <taxon>eudicotyledons</taxon>
        <taxon>Gunneridae</taxon>
        <taxon>Pentapetalae</taxon>
        <taxon>rosids</taxon>
        <taxon>fabids</taxon>
        <taxon>Fabales</taxon>
        <taxon>Fabaceae</taxon>
        <taxon>Papilionoideae</taxon>
        <taxon>50 kb inversion clade</taxon>
        <taxon>dalbergioids sensu lato</taxon>
        <taxon>Dalbergieae</taxon>
        <taxon>Pterocarpus clade</taxon>
        <taxon>Arachis</taxon>
    </lineage>
</organism>
<dbReference type="PANTHER" id="PTHR13102:SF0">
    <property type="entry name" value="NUCLEOLAR PROTEIN 9"/>
    <property type="match status" value="1"/>
</dbReference>
<reference evidence="7" key="2">
    <citation type="submission" date="2025-08" db="UniProtKB">
        <authorList>
            <consortium name="RefSeq"/>
        </authorList>
    </citation>
    <scope>IDENTIFICATION</scope>
    <source>
        <tissue evidence="7">Whole plant</tissue>
    </source>
</reference>
<name>A0A9C6TXR6_ARADU</name>
<feature type="repeat" description="Pumilio" evidence="4">
    <location>
        <begin position="526"/>
        <end position="561"/>
    </location>
</feature>
<dbReference type="SUPFAM" id="SSF48371">
    <property type="entry name" value="ARM repeat"/>
    <property type="match status" value="1"/>
</dbReference>
<dbReference type="GeneID" id="107491659"/>
<keyword evidence="3" id="KW-0694">RNA-binding</keyword>
<dbReference type="SMART" id="SM00025">
    <property type="entry name" value="Pumilio"/>
    <property type="match status" value="6"/>
</dbReference>
<evidence type="ECO:0000256" key="1">
    <source>
        <dbReference type="ARBA" id="ARBA00022737"/>
    </source>
</evidence>
<feature type="region of interest" description="Disordered" evidence="5">
    <location>
        <begin position="678"/>
        <end position="748"/>
    </location>
</feature>
<dbReference type="PROSITE" id="PS50302">
    <property type="entry name" value="PUM"/>
    <property type="match status" value="3"/>
</dbReference>
<keyword evidence="6" id="KW-1185">Reference proteome</keyword>
<gene>
    <name evidence="7" type="primary">LOC107491659</name>
</gene>
<dbReference type="GO" id="GO:0005730">
    <property type="term" value="C:nucleolus"/>
    <property type="evidence" value="ECO:0007669"/>
    <property type="project" value="TreeGrafter"/>
</dbReference>
<dbReference type="AlphaFoldDB" id="A0A9C6TXR6"/>
<feature type="region of interest" description="Disordered" evidence="5">
    <location>
        <begin position="628"/>
        <end position="654"/>
    </location>
</feature>
<evidence type="ECO:0000313" key="7">
    <source>
        <dbReference type="RefSeq" id="XP_052118647.1"/>
    </source>
</evidence>
<dbReference type="InterPro" id="IPR040000">
    <property type="entry name" value="NOP9"/>
</dbReference>
<feature type="compositionally biased region" description="Basic and acidic residues" evidence="5">
    <location>
        <begin position="682"/>
        <end position="699"/>
    </location>
</feature>
<evidence type="ECO:0000256" key="4">
    <source>
        <dbReference type="PROSITE-ProRule" id="PRU00317"/>
    </source>
</evidence>
<protein>
    <submittedName>
        <fullName evidence="7">Pumilio homolog 23</fullName>
    </submittedName>
</protein>
<proteinExistence type="predicted"/>
<sequence>MGEHHYNQGKGKNKKQQQHNKGHGHTQHSMKDTKTFNRHGSTAPQPSRIRKQVDPEISKYLLEIANLFESNAVELEERTLICGNALEETKGFEFEVATDYILSHTLETIIQGSDVEHLCAFLQRCADNFPAIAMDRSGSHVAEAILKYLSTRVQDKDARPQLEEALTTVCKVMAASSVEVMRNCYGSHVLRTLLCLCKGVPLDKSEYYFSKAATVLAGRLNLNVSKKHDATKFQSGFPNLLKLFVSEMLKNAGKSIKTLQVDPFSSFVFQTTLRVLAGNDEELLHVIPILLGCKDKRNPEGSFLEDTVVAELIKLSKEAEFSHLMEVVLEVSPEALFNELFTKVFRNSLFELSSHQHGNFVVQALISHTSNQDLMRLIWDELGSNMEDLFKMGRSGVVAALIAASERLHFNEHKCCQFLAKTVCSADESPKCIVPRLLFLDSYFSYEDKSNWSWQSGDKMHVMGSLILQAIFRFKSEYIKPYIISITSMETPHVLEAVRDAKGSHVIEAFLSSSASEKEKCRLVKKLESHFGKVAAHSSGAFVIEKCFTACNLSLRESIVSELLAVRSELSKTKQGSPNQEFISPPSCHTQKKRKRQLLCFSRFASHPDRWRSKQASKEFAYKDFSSTFGSSDTKPRRKDRFLAGSSNNKSNPKTVTELRKEINQSLGTAAPFLSKQKFKRKSEQKGKNIAKVGDDNNNFRRGKKMSNKKKVGNKNDDTAAMATARKSNKKRQRDGDVREASLKKMKA</sequence>
<dbReference type="GO" id="GO:0003723">
    <property type="term" value="F:RNA binding"/>
    <property type="evidence" value="ECO:0007669"/>
    <property type="project" value="UniProtKB-KW"/>
</dbReference>
<evidence type="ECO:0000256" key="3">
    <source>
        <dbReference type="ARBA" id="ARBA00022884"/>
    </source>
</evidence>
<feature type="compositionally biased region" description="Polar residues" evidence="5">
    <location>
        <begin position="645"/>
        <end position="654"/>
    </location>
</feature>
<dbReference type="GO" id="GO:0000447">
    <property type="term" value="P:endonucleolytic cleavage in ITS1 to separate SSU-rRNA from 5.8S rRNA and LSU-rRNA from tricistronic rRNA transcript (SSU-rRNA, 5.8S rRNA, LSU-rRNA)"/>
    <property type="evidence" value="ECO:0007669"/>
    <property type="project" value="TreeGrafter"/>
</dbReference>
<feature type="repeat" description="Pumilio" evidence="4">
    <location>
        <begin position="488"/>
        <end position="525"/>
    </location>
</feature>
<dbReference type="Gene3D" id="1.25.10.10">
    <property type="entry name" value="Leucine-rich Repeat Variant"/>
    <property type="match status" value="2"/>
</dbReference>
<evidence type="ECO:0000313" key="6">
    <source>
        <dbReference type="Proteomes" id="UP000515211"/>
    </source>
</evidence>
<accession>A0A9C6TXR6</accession>
<reference evidence="6" key="1">
    <citation type="journal article" date="2016" name="Nat. Genet.">
        <title>The genome sequences of Arachis duranensis and Arachis ipaensis, the diploid ancestors of cultivated peanut.</title>
        <authorList>
            <person name="Bertioli D.J."/>
            <person name="Cannon S.B."/>
            <person name="Froenicke L."/>
            <person name="Huang G."/>
            <person name="Farmer A.D."/>
            <person name="Cannon E.K."/>
            <person name="Liu X."/>
            <person name="Gao D."/>
            <person name="Clevenger J."/>
            <person name="Dash S."/>
            <person name="Ren L."/>
            <person name="Moretzsohn M.C."/>
            <person name="Shirasawa K."/>
            <person name="Huang W."/>
            <person name="Vidigal B."/>
            <person name="Abernathy B."/>
            <person name="Chu Y."/>
            <person name="Niederhuth C.E."/>
            <person name="Umale P."/>
            <person name="Araujo A.C."/>
            <person name="Kozik A."/>
            <person name="Kim K.D."/>
            <person name="Burow M.D."/>
            <person name="Varshney R.K."/>
            <person name="Wang X."/>
            <person name="Zhang X."/>
            <person name="Barkley N."/>
            <person name="Guimaraes P.M."/>
            <person name="Isobe S."/>
            <person name="Guo B."/>
            <person name="Liao B."/>
            <person name="Stalker H.T."/>
            <person name="Schmitz R.J."/>
            <person name="Scheffler B.E."/>
            <person name="Leal-Bertioli S.C."/>
            <person name="Xun X."/>
            <person name="Jackson S.A."/>
            <person name="Michelmore R."/>
            <person name="Ozias-Akins P."/>
        </authorList>
    </citation>
    <scope>NUCLEOTIDE SEQUENCE [LARGE SCALE GENOMIC DNA]</scope>
    <source>
        <strain evidence="6">cv. V14167</strain>
    </source>
</reference>
<dbReference type="PANTHER" id="PTHR13102">
    <property type="entry name" value="NUCLEOLAR PROTEIN 9"/>
    <property type="match status" value="1"/>
</dbReference>
<dbReference type="GO" id="GO:0030686">
    <property type="term" value="C:90S preribosome"/>
    <property type="evidence" value="ECO:0007669"/>
    <property type="project" value="TreeGrafter"/>
</dbReference>
<keyword evidence="1" id="KW-0677">Repeat</keyword>
<dbReference type="InterPro" id="IPR001313">
    <property type="entry name" value="Pumilio_RNA-bd_rpt"/>
</dbReference>
<dbReference type="GO" id="GO:0000480">
    <property type="term" value="P:endonucleolytic cleavage in 5'-ETS of tricistronic rRNA transcript (SSU-rRNA, 5.8S rRNA, LSU-rRNA)"/>
    <property type="evidence" value="ECO:0007669"/>
    <property type="project" value="TreeGrafter"/>
</dbReference>
<feature type="compositionally biased region" description="Basic and acidic residues" evidence="5">
    <location>
        <begin position="734"/>
        <end position="748"/>
    </location>
</feature>
<dbReference type="InterPro" id="IPR016024">
    <property type="entry name" value="ARM-type_fold"/>
</dbReference>
<dbReference type="RefSeq" id="XP_052118647.1">
    <property type="nucleotide sequence ID" value="XM_052262687.1"/>
</dbReference>
<feature type="compositionally biased region" description="Basic residues" evidence="5">
    <location>
        <begin position="701"/>
        <end position="713"/>
    </location>
</feature>